<evidence type="ECO:0000313" key="8">
    <source>
        <dbReference type="Proteomes" id="UP000292886"/>
    </source>
</evidence>
<keyword evidence="8" id="KW-1185">Reference proteome</keyword>
<dbReference type="InterPro" id="IPR005322">
    <property type="entry name" value="Peptidase_C69"/>
</dbReference>
<dbReference type="PANTHER" id="PTHR12994">
    <property type="entry name" value="SECERNIN"/>
    <property type="match status" value="1"/>
</dbReference>
<evidence type="ECO:0000256" key="1">
    <source>
        <dbReference type="ARBA" id="ARBA00001670"/>
    </source>
</evidence>
<proteinExistence type="inferred from homology"/>
<organism evidence="7 8">
    <name type="scientific">Periweissella cryptocerci</name>
    <dbReference type="NCBI Taxonomy" id="2506420"/>
    <lineage>
        <taxon>Bacteria</taxon>
        <taxon>Bacillati</taxon>
        <taxon>Bacillota</taxon>
        <taxon>Bacilli</taxon>
        <taxon>Lactobacillales</taxon>
        <taxon>Lactobacillaceae</taxon>
        <taxon>Periweissella</taxon>
    </lineage>
</organism>
<dbReference type="PANTHER" id="PTHR12994:SF17">
    <property type="entry name" value="LD30995P"/>
    <property type="match status" value="1"/>
</dbReference>
<evidence type="ECO:0000256" key="4">
    <source>
        <dbReference type="ARBA" id="ARBA00022801"/>
    </source>
</evidence>
<keyword evidence="3 6" id="KW-0645">Protease</keyword>
<evidence type="ECO:0000256" key="5">
    <source>
        <dbReference type="ARBA" id="ARBA00022997"/>
    </source>
</evidence>
<dbReference type="EC" id="3.4.-.-" evidence="6"/>
<keyword evidence="5 6" id="KW-0224">Dipeptidase</keyword>
<dbReference type="Gene3D" id="3.60.60.10">
    <property type="entry name" value="Penicillin V Acylase, Chain A"/>
    <property type="match status" value="1"/>
</dbReference>
<protein>
    <recommendedName>
        <fullName evidence="6">Dipeptidase</fullName>
        <ecNumber evidence="6">3.4.-.-</ecNumber>
    </recommendedName>
</protein>
<evidence type="ECO:0000256" key="3">
    <source>
        <dbReference type="ARBA" id="ARBA00022670"/>
    </source>
</evidence>
<evidence type="ECO:0000256" key="6">
    <source>
        <dbReference type="RuleBase" id="RU364089"/>
    </source>
</evidence>
<dbReference type="GO" id="GO:0070004">
    <property type="term" value="F:cysteine-type exopeptidase activity"/>
    <property type="evidence" value="ECO:0007669"/>
    <property type="project" value="InterPro"/>
</dbReference>
<dbReference type="RefSeq" id="WP_133362277.1">
    <property type="nucleotide sequence ID" value="NZ_CP037940.1"/>
</dbReference>
<accession>A0A4P6YRD4</accession>
<dbReference type="EMBL" id="CP037940">
    <property type="protein sequence ID" value="QBO35197.1"/>
    <property type="molecule type" value="Genomic_DNA"/>
</dbReference>
<dbReference type="GO" id="GO:0006508">
    <property type="term" value="P:proteolysis"/>
    <property type="evidence" value="ECO:0007669"/>
    <property type="project" value="UniProtKB-KW"/>
</dbReference>
<dbReference type="OrthoDB" id="9764088at2"/>
<evidence type="ECO:0000313" key="7">
    <source>
        <dbReference type="EMBL" id="QBO35197.1"/>
    </source>
</evidence>
<evidence type="ECO:0000256" key="2">
    <source>
        <dbReference type="ARBA" id="ARBA00007225"/>
    </source>
</evidence>
<keyword evidence="4 6" id="KW-0378">Hydrolase</keyword>
<comment type="catalytic activity">
    <reaction evidence="1">
        <text>an L-aminoacyl-L-amino acid + H2O = 2 an L-alpha-amino acid</text>
        <dbReference type="Rhea" id="RHEA:48940"/>
        <dbReference type="ChEBI" id="CHEBI:15377"/>
        <dbReference type="ChEBI" id="CHEBI:59869"/>
        <dbReference type="ChEBI" id="CHEBI:77460"/>
        <dbReference type="EC" id="3.4.13.19"/>
    </reaction>
</comment>
<dbReference type="Pfam" id="PF03577">
    <property type="entry name" value="Peptidase_C69"/>
    <property type="match status" value="1"/>
</dbReference>
<dbReference type="KEGG" id="wei:EQG49_01360"/>
<dbReference type="NCBIfam" id="NF033678">
    <property type="entry name" value="C69_fam_dipept"/>
    <property type="match status" value="1"/>
</dbReference>
<sequence>MMDNTFNFKACTSILIGKDASIDGSTMIGRNEDSRAAWAKALVVRPHEEFLEPQTFVSKDNGFTMELPKVRGKYTATPEWTKEFGLFEEAGINEYGVAMSATESTYTNERALAVDPLETDGIGEEAMVTVVLPYVQSAREGVRRLGMIIEEYGTCESNGVLFSDREEVWYFESAGGHQWVAQRIPDDAYAVVANQMAIQEIDFDDADNFIYKSDLRDVVSQNHLNPNPETFNWRNIFGTHDLSDAYYNTPRVWYGQQMFNPEIAQVPASDDMPFIRKANRKISRLEAQQFLASHFEGTAFDPIGVGSEQEKRQFRPVSLAKTQESHILQIRPNMPTEVAGIHWIAQGVAAQSVYVPFYAGATTTPAEYQLATEKYHPQSAYWIFKLVGVLVDPHYLQFGRTLQDTQKKLNVILAANVARADCQARQLTGDTLIEYLTAQSNANAKLALAEYQKLAAELITTATDLSPLNFKQDMNL</sequence>
<dbReference type="GO" id="GO:0016805">
    <property type="term" value="F:dipeptidase activity"/>
    <property type="evidence" value="ECO:0007669"/>
    <property type="project" value="UniProtKB-KW"/>
</dbReference>
<gene>
    <name evidence="7" type="ORF">EQG49_01360</name>
</gene>
<name>A0A4P6YRD4_9LACO</name>
<comment type="similarity">
    <text evidence="2 6">Belongs to the peptidase C69 family.</text>
</comment>
<reference evidence="8" key="1">
    <citation type="submission" date="2019-03" db="EMBL/GenBank/DDBJ databases">
        <title>Weissella sp. 26KH-42 Genome sequencing.</title>
        <authorList>
            <person name="Heo J."/>
            <person name="Kim S.-J."/>
            <person name="Kim J.-S."/>
            <person name="Hong S.-B."/>
            <person name="Kwon S.-W."/>
        </authorList>
    </citation>
    <scope>NUCLEOTIDE SEQUENCE [LARGE SCALE GENOMIC DNA]</scope>
    <source>
        <strain evidence="8">26KH-42</strain>
    </source>
</reference>
<dbReference type="Proteomes" id="UP000292886">
    <property type="component" value="Chromosome"/>
</dbReference>
<dbReference type="AlphaFoldDB" id="A0A4P6YRD4"/>
<dbReference type="InterPro" id="IPR047804">
    <property type="entry name" value="C69_dipept_A-like"/>
</dbReference>